<dbReference type="Proteomes" id="UP000179807">
    <property type="component" value="Unassembled WGS sequence"/>
</dbReference>
<dbReference type="GeneID" id="94844996"/>
<accession>A0A1J4JLI6</accession>
<feature type="region of interest" description="Disordered" evidence="1">
    <location>
        <begin position="297"/>
        <end position="322"/>
    </location>
</feature>
<feature type="compositionally biased region" description="Polar residues" evidence="1">
    <location>
        <begin position="162"/>
        <end position="191"/>
    </location>
</feature>
<gene>
    <name evidence="2" type="ORF">TRFO_35502</name>
</gene>
<feature type="compositionally biased region" description="Low complexity" evidence="1">
    <location>
        <begin position="436"/>
        <end position="451"/>
    </location>
</feature>
<sequence length="629" mass="69996">MEGENETNANNEKDEESNEESNEETDDKSEITNDDKEDEKIYGNNSVFTFPVCQSQENQVQETNNDVFGSFVDDSFQENTITENSENNIQQKEESTPNNSVVVDSSSFSFPTSQTNDEQQLDDQSQNTSNDFSFGSFVDSGITNTSKEQDIKETSEIEIDNEQSQPTEHLNSTLTCFPLQQNEQKQESASSEIIFDEESTSFVDKEIQENNPESPNFTFPKEEQENPSNNFSSPSFPNSKEKKEYGHESFSFGFTDPASSSKTVEDSSTKHDSEFEGIVFTKGNETNVNLSFKFTDVSDNSNTENVIEGVPSQNDKIDSENKPIENVNEFIFVDSSMKENESSERITNDGGSASINNEDIDVVEEEYQANDNEIPINSEQIAVQNSTDQPFSFDFNSGSVCDNSSFSFTFPVEGESDSNNQSSFSFTFPPECESVTTDSPNNSSFSFTFPSQESEQGNTTSNDTKNEPIQNQIVKKIQIEQKSEISENNDTHTNTMKNDVNNESTHDNGGSFNPFASPPPPTDLSKTSSEGNLKLDFSKAASTDTLFSKNGTSSSISSSLSGSSSNFNPFSTQFPAQNVSPTNYKFEDFLSMTKAPVFDVKRENLHTYFLKNDPKDSVEASFAFLLSQK</sequence>
<feature type="compositionally biased region" description="Low complexity" evidence="1">
    <location>
        <begin position="96"/>
        <end position="113"/>
    </location>
</feature>
<feature type="compositionally biased region" description="Basic and acidic residues" evidence="1">
    <location>
        <begin position="263"/>
        <end position="272"/>
    </location>
</feature>
<organism evidence="2 3">
    <name type="scientific">Tritrichomonas foetus</name>
    <dbReference type="NCBI Taxonomy" id="1144522"/>
    <lineage>
        <taxon>Eukaryota</taxon>
        <taxon>Metamonada</taxon>
        <taxon>Parabasalia</taxon>
        <taxon>Tritrichomonadida</taxon>
        <taxon>Tritrichomonadidae</taxon>
        <taxon>Tritrichomonas</taxon>
    </lineage>
</organism>
<dbReference type="AlphaFoldDB" id="A0A1J4JLI6"/>
<name>A0A1J4JLI6_9EUKA</name>
<evidence type="ECO:0000256" key="1">
    <source>
        <dbReference type="SAM" id="MobiDB-lite"/>
    </source>
</evidence>
<feature type="region of interest" description="Disordered" evidence="1">
    <location>
        <begin position="431"/>
        <end position="470"/>
    </location>
</feature>
<feature type="compositionally biased region" description="Basic and acidic residues" evidence="1">
    <location>
        <begin position="28"/>
        <end position="41"/>
    </location>
</feature>
<evidence type="ECO:0000313" key="2">
    <source>
        <dbReference type="EMBL" id="OHS98132.1"/>
    </source>
</evidence>
<feature type="region of interest" description="Disordered" evidence="1">
    <location>
        <begin position="1"/>
        <end position="43"/>
    </location>
</feature>
<feature type="compositionally biased region" description="Low complexity" evidence="1">
    <location>
        <begin position="226"/>
        <end position="238"/>
    </location>
</feature>
<dbReference type="RefSeq" id="XP_068351269.1">
    <property type="nucleotide sequence ID" value="XM_068510292.1"/>
</dbReference>
<evidence type="ECO:0000313" key="3">
    <source>
        <dbReference type="Proteomes" id="UP000179807"/>
    </source>
</evidence>
<dbReference type="VEuPathDB" id="TrichDB:TRFO_35502"/>
<dbReference type="EMBL" id="MLAK01001073">
    <property type="protein sequence ID" value="OHS98132.1"/>
    <property type="molecule type" value="Genomic_DNA"/>
</dbReference>
<feature type="region of interest" description="Disordered" evidence="1">
    <location>
        <begin position="60"/>
        <end position="272"/>
    </location>
</feature>
<feature type="compositionally biased region" description="Polar residues" evidence="1">
    <location>
        <begin position="486"/>
        <end position="511"/>
    </location>
</feature>
<feature type="compositionally biased region" description="Basic and acidic residues" evidence="1">
    <location>
        <begin position="336"/>
        <end position="347"/>
    </location>
</feature>
<feature type="compositionally biased region" description="Acidic residues" evidence="1">
    <location>
        <begin position="13"/>
        <end position="27"/>
    </location>
</feature>
<feature type="region of interest" description="Disordered" evidence="1">
    <location>
        <begin position="483"/>
        <end position="530"/>
    </location>
</feature>
<proteinExistence type="predicted"/>
<feature type="compositionally biased region" description="Polar residues" evidence="1">
    <location>
        <begin position="114"/>
        <end position="133"/>
    </location>
</feature>
<feature type="compositionally biased region" description="Low complexity" evidence="1">
    <location>
        <begin position="78"/>
        <end position="89"/>
    </location>
</feature>
<feature type="region of interest" description="Disordered" evidence="1">
    <location>
        <begin position="336"/>
        <end position="356"/>
    </location>
</feature>
<keyword evidence="3" id="KW-1185">Reference proteome</keyword>
<reference evidence="2" key="1">
    <citation type="submission" date="2016-10" db="EMBL/GenBank/DDBJ databases">
        <authorList>
            <person name="Benchimol M."/>
            <person name="Almeida L.G."/>
            <person name="Vasconcelos A.T."/>
            <person name="Perreira-Neves A."/>
            <person name="Rosa I.A."/>
            <person name="Tasca T."/>
            <person name="Bogo M.R."/>
            <person name="de Souza W."/>
        </authorList>
    </citation>
    <scope>NUCLEOTIDE SEQUENCE [LARGE SCALE GENOMIC DNA]</scope>
    <source>
        <strain evidence="2">K</strain>
    </source>
</reference>
<protein>
    <submittedName>
        <fullName evidence="2">Uncharacterized protein</fullName>
    </submittedName>
</protein>
<comment type="caution">
    <text evidence="2">The sequence shown here is derived from an EMBL/GenBank/DDBJ whole genome shotgun (WGS) entry which is preliminary data.</text>
</comment>
<feature type="compositionally biased region" description="Polar residues" evidence="1">
    <location>
        <begin position="452"/>
        <end position="470"/>
    </location>
</feature>